<evidence type="ECO:0000259" key="3">
    <source>
        <dbReference type="Pfam" id="PF08393"/>
    </source>
</evidence>
<dbReference type="Proteomes" id="UP001292094">
    <property type="component" value="Unassembled WGS sequence"/>
</dbReference>
<keyword evidence="1" id="KW-0175">Coiled coil</keyword>
<comment type="caution">
    <text evidence="4">The sequence shown here is derived from an EMBL/GenBank/DDBJ whole genome shotgun (WGS) entry which is preliminary data.</text>
</comment>
<dbReference type="GO" id="GO:0051959">
    <property type="term" value="F:dynein light intermediate chain binding"/>
    <property type="evidence" value="ECO:0007669"/>
    <property type="project" value="InterPro"/>
</dbReference>
<feature type="compositionally biased region" description="Basic and acidic residues" evidence="2">
    <location>
        <begin position="269"/>
        <end position="284"/>
    </location>
</feature>
<sequence length="910" mass="103084">MASSVSLPQTGQQQQQQQHLQVVEGEEQPRPGVTVTLPGASSGMTTLLLPPLELVPEVTPAEWEVRLPPLVPPSGLSEAVQVVQQMGTLLYLLPRRPVHHLQYNPYDFSVVTKRPKGARQYGILSSGGVTQVWEDQVTFTAITDFQREVALYSRLRKIRFFRNFRVSKTWQVWRRSVMTRKVREAKIRLTAYLLTLQPPFHATLVHVAGLSHRLSHMGLLQVTGEEACGVEAWVVRQEEGLEEVRTRLSAFRTLLLQVVAAITQAEDANQEHDGSELLSGEKQHTGSPRSTTGSSSLTRRHSHTSVLKMVRVVDLMVSSTLRTVLHNTFTSLLHALMPTPPSNISQQDEVDVTEEASGTFLVEAQVEGGEVSCWPGREGLVGGMRAVLRACEATLLSLTPLYFCLISLHTTECLVNNFTCLRLGSVSCEENLVLRIMLEDDLDLRTTGDKILALVEDGWRRVEAEVAPLQDLLRQADVKGNQEEGLQDRELSDVGDELARVEGLVVSARGLKEVVELGLLQFDQTQARKVLVSSLRTQQQRMHHHVTQGFDLRVKSLLTDANDKWLGLELAPVTAHQVVTLLNYVTQVKDQMEGVNKEERVIRDAYHMIRGYHITLHPEVHNKYEALQEEVKRLRKSVHRSLMERPASVRKLKQLLEKEIKEVDGETAKLAEQVQALRFLRVSSDREEALKMLEAADSRASTIRTHASTITEYQTRFQMEVCPFKELKEVEEEICLKMMLWRSLSEWEELTHRWYQVSLGLGGSTVGYAYGMRNRVRNGKIKEDVKQRKDKTGLVSFRFGVRGRVNHLMGASEEDQHSDVLFHLDSLVSLLEEKLPVLEALTDSALRPRHWQEIDASLSSSLPRALTLAHEDQLALHQHTHTLQQVAHTTHLQREMENRLKQVKQHHEFI</sequence>
<dbReference type="GO" id="GO:0007018">
    <property type="term" value="P:microtubule-based movement"/>
    <property type="evidence" value="ECO:0007669"/>
    <property type="project" value="InterPro"/>
</dbReference>
<evidence type="ECO:0000256" key="2">
    <source>
        <dbReference type="SAM" id="MobiDB-lite"/>
    </source>
</evidence>
<feature type="coiled-coil region" evidence="1">
    <location>
        <begin position="617"/>
        <end position="673"/>
    </location>
</feature>
<feature type="region of interest" description="Disordered" evidence="2">
    <location>
        <begin position="1"/>
        <end position="39"/>
    </location>
</feature>
<dbReference type="PANTHER" id="PTHR45703">
    <property type="entry name" value="DYNEIN HEAVY CHAIN"/>
    <property type="match status" value="1"/>
</dbReference>
<dbReference type="EMBL" id="JAWZYT010001394">
    <property type="protein sequence ID" value="KAK4312630.1"/>
    <property type="molecule type" value="Genomic_DNA"/>
</dbReference>
<name>A0AAE1PQ00_9EUCA</name>
<feature type="compositionally biased region" description="Low complexity" evidence="2">
    <location>
        <begin position="285"/>
        <end position="297"/>
    </location>
</feature>
<dbReference type="InterPro" id="IPR013602">
    <property type="entry name" value="Dynein_heavy_linker"/>
</dbReference>
<feature type="domain" description="Dynein heavy chain linker" evidence="3">
    <location>
        <begin position="727"/>
        <end position="906"/>
    </location>
</feature>
<dbReference type="Pfam" id="PF08393">
    <property type="entry name" value="DHC_N2"/>
    <property type="match status" value="1"/>
</dbReference>
<reference evidence="4" key="1">
    <citation type="submission" date="2023-11" db="EMBL/GenBank/DDBJ databases">
        <title>Genome assemblies of two species of porcelain crab, Petrolisthes cinctipes and Petrolisthes manimaculis (Anomura: Porcellanidae).</title>
        <authorList>
            <person name="Angst P."/>
        </authorList>
    </citation>
    <scope>NUCLEOTIDE SEQUENCE</scope>
    <source>
        <strain evidence="4">PB745_02</strain>
        <tissue evidence="4">Gill</tissue>
    </source>
</reference>
<evidence type="ECO:0000256" key="1">
    <source>
        <dbReference type="SAM" id="Coils"/>
    </source>
</evidence>
<accession>A0AAE1PQ00</accession>
<evidence type="ECO:0000313" key="5">
    <source>
        <dbReference type="Proteomes" id="UP001292094"/>
    </source>
</evidence>
<organism evidence="4 5">
    <name type="scientific">Petrolisthes manimaculis</name>
    <dbReference type="NCBI Taxonomy" id="1843537"/>
    <lineage>
        <taxon>Eukaryota</taxon>
        <taxon>Metazoa</taxon>
        <taxon>Ecdysozoa</taxon>
        <taxon>Arthropoda</taxon>
        <taxon>Crustacea</taxon>
        <taxon>Multicrustacea</taxon>
        <taxon>Malacostraca</taxon>
        <taxon>Eumalacostraca</taxon>
        <taxon>Eucarida</taxon>
        <taxon>Decapoda</taxon>
        <taxon>Pleocyemata</taxon>
        <taxon>Anomura</taxon>
        <taxon>Galatheoidea</taxon>
        <taxon>Porcellanidae</taxon>
        <taxon>Petrolisthes</taxon>
    </lineage>
</organism>
<dbReference type="InterPro" id="IPR026983">
    <property type="entry name" value="DHC"/>
</dbReference>
<proteinExistence type="predicted"/>
<dbReference type="PANTHER" id="PTHR45703:SF36">
    <property type="entry name" value="DYNEIN HEAVY CHAIN, CYTOPLASMIC"/>
    <property type="match status" value="1"/>
</dbReference>
<gene>
    <name evidence="4" type="ORF">Pmani_015971</name>
</gene>
<feature type="compositionally biased region" description="Low complexity" evidence="2">
    <location>
        <begin position="9"/>
        <end position="23"/>
    </location>
</feature>
<dbReference type="GO" id="GO:0030286">
    <property type="term" value="C:dynein complex"/>
    <property type="evidence" value="ECO:0007669"/>
    <property type="project" value="InterPro"/>
</dbReference>
<dbReference type="GO" id="GO:0045505">
    <property type="term" value="F:dynein intermediate chain binding"/>
    <property type="evidence" value="ECO:0007669"/>
    <property type="project" value="InterPro"/>
</dbReference>
<protein>
    <recommendedName>
        <fullName evidence="3">Dynein heavy chain linker domain-containing protein</fullName>
    </recommendedName>
</protein>
<evidence type="ECO:0000313" key="4">
    <source>
        <dbReference type="EMBL" id="KAK4312630.1"/>
    </source>
</evidence>
<feature type="region of interest" description="Disordered" evidence="2">
    <location>
        <begin position="269"/>
        <end position="301"/>
    </location>
</feature>
<dbReference type="AlphaFoldDB" id="A0AAE1PQ00"/>
<keyword evidence="5" id="KW-1185">Reference proteome</keyword>